<reference evidence="7 8" key="1">
    <citation type="submission" date="2019-07" db="EMBL/GenBank/DDBJ databases">
        <title>Genomics analysis of Aphanomyces spp. identifies a new class of oomycete effector associated with host adaptation.</title>
        <authorList>
            <person name="Gaulin E."/>
        </authorList>
    </citation>
    <scope>NUCLEOTIDE SEQUENCE [LARGE SCALE GENOMIC DNA]</scope>
    <source>
        <strain evidence="7 8">ATCC 201684</strain>
    </source>
</reference>
<dbReference type="InterPro" id="IPR000387">
    <property type="entry name" value="Tyr_Pase_dom"/>
</dbReference>
<proteinExistence type="inferred from homology"/>
<feature type="domain" description="Tyrosine specific protein phosphatases" evidence="6">
    <location>
        <begin position="227"/>
        <end position="265"/>
    </location>
</feature>
<gene>
    <name evidence="7" type="ORF">Ae201684_018702</name>
</gene>
<dbReference type="PANTHER" id="PTHR10159:SF519">
    <property type="entry name" value="DUAL SPECIFICITY PROTEIN PHOSPHATASE MPK3"/>
    <property type="match status" value="1"/>
</dbReference>
<dbReference type="InterPro" id="IPR029021">
    <property type="entry name" value="Prot-tyrosine_phosphatase-like"/>
</dbReference>
<dbReference type="PROSITE" id="PS50056">
    <property type="entry name" value="TYR_PHOSPHATASE_2"/>
    <property type="match status" value="1"/>
</dbReference>
<keyword evidence="8" id="KW-1185">Reference proteome</keyword>
<dbReference type="EMBL" id="VJMJ01000349">
    <property type="protein sequence ID" value="KAF0722065.1"/>
    <property type="molecule type" value="Genomic_DNA"/>
</dbReference>
<dbReference type="InterPro" id="IPR000340">
    <property type="entry name" value="Dual-sp_phosphatase_cat-dom"/>
</dbReference>
<evidence type="ECO:0000256" key="4">
    <source>
        <dbReference type="ARBA" id="ARBA00022912"/>
    </source>
</evidence>
<evidence type="ECO:0000259" key="6">
    <source>
        <dbReference type="PROSITE" id="PS50056"/>
    </source>
</evidence>
<evidence type="ECO:0000256" key="3">
    <source>
        <dbReference type="ARBA" id="ARBA00022801"/>
    </source>
</evidence>
<dbReference type="VEuPathDB" id="FungiDB:AeMF1_018226"/>
<dbReference type="GO" id="GO:0005737">
    <property type="term" value="C:cytoplasm"/>
    <property type="evidence" value="ECO:0007669"/>
    <property type="project" value="TreeGrafter"/>
</dbReference>
<sequence length="291" mass="32479">MAASYHVVHGAPIDLFNAPITEAPLILDTRSKESFYAAHVSGAVRCLSLADLQSKLTAPDAPWDTSCALRQIYVIGDTSVYPPLVYELQEHDIDIGYTTRRPGSIVYLGDFHAFDVQFPMLVSRNTLARFDDRSSLASMDVFYPSMIAEWGLYLGSVSQASSRAVLSDLNISLVINVSIEVPNFFESSSGIDYVRLAVEDTNAQDMTEAWQTSCAAIRKAKECRRQVLVHCHAGRSRSVSCIVFFLMQCERMRLDDAFRYVQARRAQARPNAGFMRQLLIVDNAATTTWSQ</sequence>
<dbReference type="CDD" id="cd14498">
    <property type="entry name" value="DSP"/>
    <property type="match status" value="1"/>
</dbReference>
<dbReference type="PANTHER" id="PTHR10159">
    <property type="entry name" value="DUAL SPECIFICITY PROTEIN PHOSPHATASE"/>
    <property type="match status" value="1"/>
</dbReference>
<comment type="caution">
    <text evidence="7">The sequence shown here is derived from an EMBL/GenBank/DDBJ whole genome shotgun (WGS) entry which is preliminary data.</text>
</comment>
<dbReference type="Pfam" id="PF00782">
    <property type="entry name" value="DSPc"/>
    <property type="match status" value="1"/>
</dbReference>
<dbReference type="PROSITE" id="PS50054">
    <property type="entry name" value="TYR_PHOSPHATASE_DUAL"/>
    <property type="match status" value="1"/>
</dbReference>
<accession>A0A6G0W4Z7</accession>
<dbReference type="SUPFAM" id="SSF52799">
    <property type="entry name" value="(Phosphotyrosine protein) phosphatases II"/>
    <property type="match status" value="1"/>
</dbReference>
<keyword evidence="3" id="KW-0378">Hydrolase</keyword>
<dbReference type="EC" id="3.1.3.48" evidence="2"/>
<name>A0A6G0W4Z7_9STRA</name>
<evidence type="ECO:0000313" key="8">
    <source>
        <dbReference type="Proteomes" id="UP000481153"/>
    </source>
</evidence>
<organism evidence="7 8">
    <name type="scientific">Aphanomyces euteiches</name>
    <dbReference type="NCBI Taxonomy" id="100861"/>
    <lineage>
        <taxon>Eukaryota</taxon>
        <taxon>Sar</taxon>
        <taxon>Stramenopiles</taxon>
        <taxon>Oomycota</taxon>
        <taxon>Saprolegniomycetes</taxon>
        <taxon>Saprolegniales</taxon>
        <taxon>Verrucalvaceae</taxon>
        <taxon>Aphanomyces</taxon>
    </lineage>
</organism>
<dbReference type="Proteomes" id="UP000481153">
    <property type="component" value="Unassembled WGS sequence"/>
</dbReference>
<feature type="domain" description="Tyrosine-protein phosphatase" evidence="5">
    <location>
        <begin position="143"/>
        <end position="287"/>
    </location>
</feature>
<evidence type="ECO:0000259" key="5">
    <source>
        <dbReference type="PROSITE" id="PS50054"/>
    </source>
</evidence>
<protein>
    <recommendedName>
        <fullName evidence="2">protein-tyrosine-phosphatase</fullName>
        <ecNumber evidence="2">3.1.3.48</ecNumber>
    </recommendedName>
</protein>
<dbReference type="GO" id="GO:0043409">
    <property type="term" value="P:negative regulation of MAPK cascade"/>
    <property type="evidence" value="ECO:0007669"/>
    <property type="project" value="TreeGrafter"/>
</dbReference>
<dbReference type="AlphaFoldDB" id="A0A6G0W4Z7"/>
<dbReference type="Gene3D" id="3.90.190.10">
    <property type="entry name" value="Protein tyrosine phosphatase superfamily"/>
    <property type="match status" value="1"/>
</dbReference>
<dbReference type="SMART" id="SM00195">
    <property type="entry name" value="DSPc"/>
    <property type="match status" value="1"/>
</dbReference>
<dbReference type="GO" id="GO:0004725">
    <property type="term" value="F:protein tyrosine phosphatase activity"/>
    <property type="evidence" value="ECO:0007669"/>
    <property type="project" value="UniProtKB-EC"/>
</dbReference>
<evidence type="ECO:0000313" key="7">
    <source>
        <dbReference type="EMBL" id="KAF0722065.1"/>
    </source>
</evidence>
<evidence type="ECO:0000256" key="1">
    <source>
        <dbReference type="ARBA" id="ARBA00008601"/>
    </source>
</evidence>
<evidence type="ECO:0000256" key="2">
    <source>
        <dbReference type="ARBA" id="ARBA00013064"/>
    </source>
</evidence>
<dbReference type="InterPro" id="IPR020422">
    <property type="entry name" value="TYR_PHOSPHATASE_DUAL_dom"/>
</dbReference>
<keyword evidence="4" id="KW-0904">Protein phosphatase</keyword>
<comment type="similarity">
    <text evidence="1">Belongs to the protein-tyrosine phosphatase family. Non-receptor class dual specificity subfamily.</text>
</comment>